<evidence type="ECO:0000256" key="1">
    <source>
        <dbReference type="SAM" id="SignalP"/>
    </source>
</evidence>
<dbReference type="OrthoDB" id="3867638at2759"/>
<protein>
    <submittedName>
        <fullName evidence="2">Uncharacterized protein</fullName>
    </submittedName>
</protein>
<keyword evidence="3" id="KW-1185">Reference proteome</keyword>
<comment type="caution">
    <text evidence="2">The sequence shown here is derived from an EMBL/GenBank/DDBJ whole genome shotgun (WGS) entry which is preliminary data.</text>
</comment>
<reference evidence="2" key="1">
    <citation type="submission" date="2022-12" db="EMBL/GenBank/DDBJ databases">
        <authorList>
            <person name="Petersen C."/>
        </authorList>
    </citation>
    <scope>NUCLEOTIDE SEQUENCE</scope>
    <source>
        <strain evidence="2">IBT 17660</strain>
    </source>
</reference>
<dbReference type="AlphaFoldDB" id="A0A9X0BKT9"/>
<gene>
    <name evidence="2" type="ORF">N7530_008347</name>
</gene>
<evidence type="ECO:0000313" key="3">
    <source>
        <dbReference type="Proteomes" id="UP001147760"/>
    </source>
</evidence>
<organism evidence="2 3">
    <name type="scientific">Penicillium desertorum</name>
    <dbReference type="NCBI Taxonomy" id="1303715"/>
    <lineage>
        <taxon>Eukaryota</taxon>
        <taxon>Fungi</taxon>
        <taxon>Dikarya</taxon>
        <taxon>Ascomycota</taxon>
        <taxon>Pezizomycotina</taxon>
        <taxon>Eurotiomycetes</taxon>
        <taxon>Eurotiomycetidae</taxon>
        <taxon>Eurotiales</taxon>
        <taxon>Aspergillaceae</taxon>
        <taxon>Penicillium</taxon>
    </lineage>
</organism>
<proteinExistence type="predicted"/>
<reference evidence="2" key="2">
    <citation type="journal article" date="2023" name="IMA Fungus">
        <title>Comparative genomic study of the Penicillium genus elucidates a diverse pangenome and 15 lateral gene transfer events.</title>
        <authorList>
            <person name="Petersen C."/>
            <person name="Sorensen T."/>
            <person name="Nielsen M.R."/>
            <person name="Sondergaard T.E."/>
            <person name="Sorensen J.L."/>
            <person name="Fitzpatrick D.A."/>
            <person name="Frisvad J.C."/>
            <person name="Nielsen K.L."/>
        </authorList>
    </citation>
    <scope>NUCLEOTIDE SEQUENCE</scope>
    <source>
        <strain evidence="2">IBT 17660</strain>
    </source>
</reference>
<feature type="chain" id="PRO_5040909236" evidence="1">
    <location>
        <begin position="18"/>
        <end position="199"/>
    </location>
</feature>
<accession>A0A9X0BKT9</accession>
<name>A0A9X0BKT9_9EURO</name>
<feature type="signal peptide" evidence="1">
    <location>
        <begin position="1"/>
        <end position="17"/>
    </location>
</feature>
<keyword evidence="1" id="KW-0732">Signal</keyword>
<dbReference type="Proteomes" id="UP001147760">
    <property type="component" value="Unassembled WGS sequence"/>
</dbReference>
<evidence type="ECO:0000313" key="2">
    <source>
        <dbReference type="EMBL" id="KAJ5470990.1"/>
    </source>
</evidence>
<sequence>MFNKVLLAAALIGSTFANPLPSDNKTPVARRASVPADDACMVKDGLGFNSVEVYATKDSMPIDQVCGQGYLDNFRGRCGTITDWGCMFVDENVNKVEEKEKNEDQVTGAKMTFKTQTFCSSSDIIEAMGAASAADGKKPSSSTIRYLVKGDSPDTDEITIPGFAVFCVRRDDAGCVKCYRAETFLDPSAVFQRIAEKSS</sequence>
<dbReference type="EMBL" id="JAPWDO010000005">
    <property type="protein sequence ID" value="KAJ5470990.1"/>
    <property type="molecule type" value="Genomic_DNA"/>
</dbReference>